<dbReference type="RefSeq" id="WP_015929815.1">
    <property type="nucleotide sequence ID" value="NC_011894.1"/>
</dbReference>
<accession>B8IKW3</accession>
<dbReference type="Proteomes" id="UP000008207">
    <property type="component" value="Chromosome"/>
</dbReference>
<gene>
    <name evidence="1" type="ordered locus">Mnod_3226</name>
</gene>
<evidence type="ECO:0000313" key="1">
    <source>
        <dbReference type="EMBL" id="ACL58151.1"/>
    </source>
</evidence>
<evidence type="ECO:0000313" key="2">
    <source>
        <dbReference type="Proteomes" id="UP000008207"/>
    </source>
</evidence>
<dbReference type="AlphaFoldDB" id="B8IKW3"/>
<keyword evidence="2" id="KW-1185">Reference proteome</keyword>
<dbReference type="HOGENOM" id="CLU_3119680_0_0_5"/>
<dbReference type="STRING" id="460265.Mnod_3226"/>
<dbReference type="KEGG" id="mno:Mnod_3226"/>
<sequence>MARLNMGDERTVSVLFLSACDAVAAFYRFLPEPADVEALNQRLESQPPTA</sequence>
<name>B8IKW3_METNO</name>
<organism evidence="1 2">
    <name type="scientific">Methylobacterium nodulans (strain LMG 21967 / CNCM I-2342 / ORS 2060)</name>
    <dbReference type="NCBI Taxonomy" id="460265"/>
    <lineage>
        <taxon>Bacteria</taxon>
        <taxon>Pseudomonadati</taxon>
        <taxon>Pseudomonadota</taxon>
        <taxon>Alphaproteobacteria</taxon>
        <taxon>Hyphomicrobiales</taxon>
        <taxon>Methylobacteriaceae</taxon>
        <taxon>Methylobacterium</taxon>
    </lineage>
</organism>
<dbReference type="EMBL" id="CP001349">
    <property type="protein sequence ID" value="ACL58151.1"/>
    <property type="molecule type" value="Genomic_DNA"/>
</dbReference>
<proteinExistence type="predicted"/>
<protein>
    <submittedName>
        <fullName evidence="1">Uncharacterized protein</fullName>
    </submittedName>
</protein>
<reference evidence="1 2" key="1">
    <citation type="submission" date="2009-01" db="EMBL/GenBank/DDBJ databases">
        <title>Complete sequence of chromosome of Methylobacterium nodulans ORS 2060.</title>
        <authorList>
            <consortium name="US DOE Joint Genome Institute"/>
            <person name="Lucas S."/>
            <person name="Copeland A."/>
            <person name="Lapidus A."/>
            <person name="Glavina del Rio T."/>
            <person name="Dalin E."/>
            <person name="Tice H."/>
            <person name="Bruce D."/>
            <person name="Goodwin L."/>
            <person name="Pitluck S."/>
            <person name="Sims D."/>
            <person name="Brettin T."/>
            <person name="Detter J.C."/>
            <person name="Han C."/>
            <person name="Larimer F."/>
            <person name="Land M."/>
            <person name="Hauser L."/>
            <person name="Kyrpides N."/>
            <person name="Ivanova N."/>
            <person name="Marx C.J."/>
            <person name="Richardson P."/>
        </authorList>
    </citation>
    <scope>NUCLEOTIDE SEQUENCE [LARGE SCALE GENOMIC DNA]</scope>
    <source>
        <strain evidence="2">LMG 21967 / CNCM I-2342 / ORS 2060</strain>
    </source>
</reference>